<name>A0A916UIN9_9ACTN</name>
<protein>
    <recommendedName>
        <fullName evidence="3">DUF559 domain-containing protein</fullName>
    </recommendedName>
</protein>
<dbReference type="Proteomes" id="UP000641514">
    <property type="component" value="Unassembled WGS sequence"/>
</dbReference>
<dbReference type="EMBL" id="BMJH01000004">
    <property type="protein sequence ID" value="GGC74984.1"/>
    <property type="molecule type" value="Genomic_DNA"/>
</dbReference>
<sequence>MYLAHNGEPTPHQHLWITVLAAPPGSALGGLTAAHLDGLRGFETERHHLVVPSHARRTAVTNVHLHWSHRLGQDDVHPNKQPPRTRLPRSLVDAASWMNSARGAATVILASVQQRLIRPVELLDAVGKRGKLRHRKHIVEAIADADVGVASLPEQDFARLCIRYRLPHPTRQAVVPRPGGAYYLDADWDEFGTCVEVHGAQHLDQLHWDADLHRQSAIAAGGRRVLQVSSFAIRNQPHVVADLVRRALLTGGWAG</sequence>
<evidence type="ECO:0008006" key="3">
    <source>
        <dbReference type="Google" id="ProtNLM"/>
    </source>
</evidence>
<dbReference type="AlphaFoldDB" id="A0A916UIN9"/>
<keyword evidence="2" id="KW-1185">Reference proteome</keyword>
<comment type="caution">
    <text evidence="1">The sequence shown here is derived from an EMBL/GenBank/DDBJ whole genome shotgun (WGS) entry which is preliminary data.</text>
</comment>
<reference evidence="1" key="1">
    <citation type="journal article" date="2014" name="Int. J. Syst. Evol. Microbiol.">
        <title>Complete genome sequence of Corynebacterium casei LMG S-19264T (=DSM 44701T), isolated from a smear-ripened cheese.</title>
        <authorList>
            <consortium name="US DOE Joint Genome Institute (JGI-PGF)"/>
            <person name="Walter F."/>
            <person name="Albersmeier A."/>
            <person name="Kalinowski J."/>
            <person name="Ruckert C."/>
        </authorList>
    </citation>
    <scope>NUCLEOTIDE SEQUENCE</scope>
    <source>
        <strain evidence="1">CGMCC 1.15478</strain>
    </source>
</reference>
<gene>
    <name evidence="1" type="ORF">GCM10011410_30360</name>
</gene>
<reference evidence="1" key="2">
    <citation type="submission" date="2020-09" db="EMBL/GenBank/DDBJ databases">
        <authorList>
            <person name="Sun Q."/>
            <person name="Zhou Y."/>
        </authorList>
    </citation>
    <scope>NUCLEOTIDE SEQUENCE</scope>
    <source>
        <strain evidence="1">CGMCC 1.15478</strain>
    </source>
</reference>
<evidence type="ECO:0000313" key="1">
    <source>
        <dbReference type="EMBL" id="GGC74984.1"/>
    </source>
</evidence>
<proteinExistence type="predicted"/>
<evidence type="ECO:0000313" key="2">
    <source>
        <dbReference type="Proteomes" id="UP000641514"/>
    </source>
</evidence>
<organism evidence="1 2">
    <name type="scientific">Hoyosella rhizosphaerae</name>
    <dbReference type="NCBI Taxonomy" id="1755582"/>
    <lineage>
        <taxon>Bacteria</taxon>
        <taxon>Bacillati</taxon>
        <taxon>Actinomycetota</taxon>
        <taxon>Actinomycetes</taxon>
        <taxon>Mycobacteriales</taxon>
        <taxon>Hoyosellaceae</taxon>
        <taxon>Hoyosella</taxon>
    </lineage>
</organism>
<accession>A0A916UIN9</accession>